<dbReference type="Pfam" id="PF00034">
    <property type="entry name" value="Cytochrom_C"/>
    <property type="match status" value="1"/>
</dbReference>
<name>A0A1D7TG23_9BACT</name>
<accession>A0A1D7TG23</accession>
<sequence>MKKTVFLAGLMCATSIFAADGATLFKVCATCHGAKAEKAALNKSQIIAGWDAAKITAALNGYKEGTYGGPLKGTMTPQVKNLDDTSIKALAEYISKLK</sequence>
<proteinExistence type="predicted"/>
<dbReference type="PATRIC" id="fig|1193502.14.peg.143"/>
<gene>
    <name evidence="7" type="ORF">SHALO_0140</name>
</gene>
<dbReference type="SUPFAM" id="SSF46626">
    <property type="entry name" value="Cytochrome c"/>
    <property type="match status" value="1"/>
</dbReference>
<evidence type="ECO:0000256" key="5">
    <source>
        <dbReference type="SAM" id="SignalP"/>
    </source>
</evidence>
<reference evidence="8" key="1">
    <citation type="submission" date="2016-08" db="EMBL/GenBank/DDBJ databases">
        <title>Complete genome sequence of the organohalide-respiring Epsilonproteobacterium Sulfurospirillum halorespirans.</title>
        <authorList>
            <person name="Goris T."/>
            <person name="Zimmermann J."/>
            <person name="Schenz B."/>
            <person name="Lemos M."/>
            <person name="Hackermueller J."/>
            <person name="Diekert G."/>
        </authorList>
    </citation>
    <scope>NUCLEOTIDE SEQUENCE [LARGE SCALE GENOMIC DNA]</scope>
    <source>
        <strain>DSM 13726</strain>
        <strain evidence="8">PCE-M2</strain>
    </source>
</reference>
<dbReference type="Proteomes" id="UP000094609">
    <property type="component" value="Chromosome"/>
</dbReference>
<dbReference type="GO" id="GO:0020037">
    <property type="term" value="F:heme binding"/>
    <property type="evidence" value="ECO:0007669"/>
    <property type="project" value="InterPro"/>
</dbReference>
<evidence type="ECO:0000313" key="7">
    <source>
        <dbReference type="EMBL" id="AOO63937.1"/>
    </source>
</evidence>
<dbReference type="KEGG" id="shal:SHALO_0140"/>
<evidence type="ECO:0000313" key="8">
    <source>
        <dbReference type="Proteomes" id="UP000094609"/>
    </source>
</evidence>
<protein>
    <submittedName>
        <fullName evidence="7">Cytochrome c-553</fullName>
    </submittedName>
</protein>
<feature type="signal peptide" evidence="5">
    <location>
        <begin position="1"/>
        <end position="18"/>
    </location>
</feature>
<dbReference type="InterPro" id="IPR009056">
    <property type="entry name" value="Cyt_c-like_dom"/>
</dbReference>
<feature type="chain" id="PRO_5009099345" evidence="5">
    <location>
        <begin position="19"/>
        <end position="98"/>
    </location>
</feature>
<evidence type="ECO:0000259" key="6">
    <source>
        <dbReference type="PROSITE" id="PS51007"/>
    </source>
</evidence>
<dbReference type="EMBL" id="CP017111">
    <property type="protein sequence ID" value="AOO63937.1"/>
    <property type="molecule type" value="Genomic_DNA"/>
</dbReference>
<dbReference type="STRING" id="1193502.SHALO_0140"/>
<keyword evidence="2 4" id="KW-0479">Metal-binding</keyword>
<keyword evidence="3 4" id="KW-0408">Iron</keyword>
<evidence type="ECO:0000256" key="3">
    <source>
        <dbReference type="ARBA" id="ARBA00023004"/>
    </source>
</evidence>
<dbReference type="Gene3D" id="1.10.760.10">
    <property type="entry name" value="Cytochrome c-like domain"/>
    <property type="match status" value="1"/>
</dbReference>
<evidence type="ECO:0000256" key="2">
    <source>
        <dbReference type="ARBA" id="ARBA00022723"/>
    </source>
</evidence>
<organism evidence="7 8">
    <name type="scientific">Sulfurospirillum halorespirans DSM 13726</name>
    <dbReference type="NCBI Taxonomy" id="1193502"/>
    <lineage>
        <taxon>Bacteria</taxon>
        <taxon>Pseudomonadati</taxon>
        <taxon>Campylobacterota</taxon>
        <taxon>Epsilonproteobacteria</taxon>
        <taxon>Campylobacterales</taxon>
        <taxon>Sulfurospirillaceae</taxon>
        <taxon>Sulfurospirillum</taxon>
    </lineage>
</organism>
<dbReference type="InterPro" id="IPR036909">
    <property type="entry name" value="Cyt_c-like_dom_sf"/>
</dbReference>
<keyword evidence="8" id="KW-1185">Reference proteome</keyword>
<dbReference type="GO" id="GO:0009055">
    <property type="term" value="F:electron transfer activity"/>
    <property type="evidence" value="ECO:0007669"/>
    <property type="project" value="InterPro"/>
</dbReference>
<evidence type="ECO:0000256" key="1">
    <source>
        <dbReference type="ARBA" id="ARBA00022617"/>
    </source>
</evidence>
<dbReference type="AlphaFoldDB" id="A0A1D7TG23"/>
<dbReference type="RefSeq" id="WP_069476934.1">
    <property type="nucleotide sequence ID" value="NZ_CP017111.1"/>
</dbReference>
<keyword evidence="5" id="KW-0732">Signal</keyword>
<dbReference type="GO" id="GO:0046872">
    <property type="term" value="F:metal ion binding"/>
    <property type="evidence" value="ECO:0007669"/>
    <property type="project" value="UniProtKB-KW"/>
</dbReference>
<dbReference type="PROSITE" id="PS51007">
    <property type="entry name" value="CYTC"/>
    <property type="match status" value="1"/>
</dbReference>
<evidence type="ECO:0000256" key="4">
    <source>
        <dbReference type="PROSITE-ProRule" id="PRU00433"/>
    </source>
</evidence>
<feature type="domain" description="Cytochrome c" evidence="6">
    <location>
        <begin position="16"/>
        <end position="98"/>
    </location>
</feature>
<keyword evidence="1 4" id="KW-0349">Heme</keyword>